<organism evidence="4 5">
    <name type="scientific">Symbiodinium pilosum</name>
    <name type="common">Dinoflagellate</name>
    <dbReference type="NCBI Taxonomy" id="2952"/>
    <lineage>
        <taxon>Eukaryota</taxon>
        <taxon>Sar</taxon>
        <taxon>Alveolata</taxon>
        <taxon>Dinophyceae</taxon>
        <taxon>Suessiales</taxon>
        <taxon>Symbiodiniaceae</taxon>
        <taxon>Symbiodinium</taxon>
    </lineage>
</organism>
<dbReference type="GO" id="GO:0060271">
    <property type="term" value="P:cilium assembly"/>
    <property type="evidence" value="ECO:0007669"/>
    <property type="project" value="TreeGrafter"/>
</dbReference>
<dbReference type="Pfam" id="PF14931">
    <property type="entry name" value="IFT20"/>
    <property type="match status" value="1"/>
</dbReference>
<dbReference type="GO" id="GO:0005737">
    <property type="term" value="C:cytoplasm"/>
    <property type="evidence" value="ECO:0007669"/>
    <property type="project" value="TreeGrafter"/>
</dbReference>
<keyword evidence="3" id="KW-0966">Cell projection</keyword>
<dbReference type="GO" id="GO:0030990">
    <property type="term" value="C:intraciliary transport particle"/>
    <property type="evidence" value="ECO:0007669"/>
    <property type="project" value="TreeGrafter"/>
</dbReference>
<evidence type="ECO:0000313" key="4">
    <source>
        <dbReference type="EMBL" id="CAE7170466.1"/>
    </source>
</evidence>
<reference evidence="4" key="1">
    <citation type="submission" date="2021-02" db="EMBL/GenBank/DDBJ databases">
        <authorList>
            <person name="Dougan E. K."/>
            <person name="Rhodes N."/>
            <person name="Thang M."/>
            <person name="Chan C."/>
        </authorList>
    </citation>
    <scope>NUCLEOTIDE SEQUENCE</scope>
</reference>
<gene>
    <name evidence="4" type="primary">Ift20</name>
    <name evidence="4" type="ORF">SPIL2461_LOCUS699</name>
</gene>
<accession>A0A812IV98</accession>
<dbReference type="PANTHER" id="PTHR31978:SF1">
    <property type="entry name" value="INTRAFLAGELLAR TRANSPORT PROTEIN 20 HOMOLOG"/>
    <property type="match status" value="1"/>
</dbReference>
<name>A0A812IV98_SYMPI</name>
<keyword evidence="5" id="KW-1185">Reference proteome</keyword>
<dbReference type="GO" id="GO:0097546">
    <property type="term" value="C:ciliary base"/>
    <property type="evidence" value="ECO:0007669"/>
    <property type="project" value="TreeGrafter"/>
</dbReference>
<proteinExistence type="predicted"/>
<dbReference type="Proteomes" id="UP000649617">
    <property type="component" value="Unassembled WGS sequence"/>
</dbReference>
<protein>
    <submittedName>
        <fullName evidence="4">Ift20 protein</fullName>
    </submittedName>
</protein>
<keyword evidence="2" id="KW-0175">Coiled coil</keyword>
<evidence type="ECO:0000256" key="3">
    <source>
        <dbReference type="ARBA" id="ARBA00023273"/>
    </source>
</evidence>
<dbReference type="GO" id="GO:0036064">
    <property type="term" value="C:ciliary basal body"/>
    <property type="evidence" value="ECO:0007669"/>
    <property type="project" value="TreeGrafter"/>
</dbReference>
<dbReference type="OrthoDB" id="10254896at2759"/>
<evidence type="ECO:0000256" key="2">
    <source>
        <dbReference type="ARBA" id="ARBA00023054"/>
    </source>
</evidence>
<dbReference type="EMBL" id="CAJNIZ010000600">
    <property type="protein sequence ID" value="CAE7170466.1"/>
    <property type="molecule type" value="Genomic_DNA"/>
</dbReference>
<evidence type="ECO:0000256" key="1">
    <source>
        <dbReference type="ARBA" id="ARBA00004138"/>
    </source>
</evidence>
<dbReference type="GO" id="GO:0097730">
    <property type="term" value="C:non-motile cilium"/>
    <property type="evidence" value="ECO:0007669"/>
    <property type="project" value="TreeGrafter"/>
</dbReference>
<dbReference type="AlphaFoldDB" id="A0A812IV98"/>
<dbReference type="GO" id="GO:0061512">
    <property type="term" value="P:protein localization to cilium"/>
    <property type="evidence" value="ECO:0007669"/>
    <property type="project" value="TreeGrafter"/>
</dbReference>
<comment type="caution">
    <text evidence="4">The sequence shown here is derived from an EMBL/GenBank/DDBJ whole genome shotgun (WGS) entry which is preliminary data.</text>
</comment>
<dbReference type="PANTHER" id="PTHR31978">
    <property type="entry name" value="INTRAFLAGELLAR TRANSPORT PROTEIN 20 HOMOLOG"/>
    <property type="match status" value="1"/>
</dbReference>
<comment type="subcellular location">
    <subcellularLocation>
        <location evidence="1">Cell projection</location>
        <location evidence="1">Cilium</location>
    </subcellularLocation>
</comment>
<sequence length="81" mass="9229">MAEPNIDITFDEDNRIRVMPKEKFKQTESLEAECHGFAEKIQAFSGTVDMLVEVLDGEAQKIEEEKLRAIGQRNRSGPSFE</sequence>
<evidence type="ECO:0000313" key="5">
    <source>
        <dbReference type="Proteomes" id="UP000649617"/>
    </source>
</evidence>
<dbReference type="InterPro" id="IPR028172">
    <property type="entry name" value="FT20"/>
</dbReference>